<name>K1KZA5_CECL9</name>
<sequence>MIFKDKNSIKGLNIFLLGISFSFFFSFAALAQGEKEKGMQDFPRNPDDLGQLESSEFSQLDWRQENQRLNAIKPLEGKNPNNQNLLRKENPIYRQGGEKDGRKEGMSTLSFNLFLYIVDKFRED</sequence>
<accession>K1KZA5</accession>
<evidence type="ECO:0000256" key="1">
    <source>
        <dbReference type="SAM" id="MobiDB-lite"/>
    </source>
</evidence>
<feature type="region of interest" description="Disordered" evidence="1">
    <location>
        <begin position="74"/>
        <end position="104"/>
    </location>
</feature>
<comment type="caution">
    <text evidence="3">The sequence shown here is derived from an EMBL/GenBank/DDBJ whole genome shotgun (WGS) entry which is preliminary data.</text>
</comment>
<keyword evidence="4" id="KW-1185">Reference proteome</keyword>
<reference evidence="3 4" key="1">
    <citation type="journal article" date="2012" name="J. Bacteriol.">
        <title>Draft Genome Sequence of Cecembia lonarensis Strain LW9T, Isolated from Lonar Lake, a Haloalkaline Lake in India.</title>
        <authorList>
            <person name="Shivaji S."/>
            <person name="Ara S."/>
            <person name="Singh A."/>
            <person name="Pinnaka A.K."/>
        </authorList>
    </citation>
    <scope>NUCLEOTIDE SEQUENCE [LARGE SCALE GENOMIC DNA]</scope>
    <source>
        <strain evidence="3 4">LW9</strain>
    </source>
</reference>
<feature type="chain" id="PRO_5003850139" evidence="2">
    <location>
        <begin position="32"/>
        <end position="124"/>
    </location>
</feature>
<protein>
    <submittedName>
        <fullName evidence="3">Uncharacterized protein</fullName>
    </submittedName>
</protein>
<dbReference type="EMBL" id="AMGM01000024">
    <property type="protein sequence ID" value="EKB49515.1"/>
    <property type="molecule type" value="Genomic_DNA"/>
</dbReference>
<feature type="compositionally biased region" description="Basic and acidic residues" evidence="1">
    <location>
        <begin position="86"/>
        <end position="104"/>
    </location>
</feature>
<gene>
    <name evidence="3" type="ORF">B879_01912</name>
</gene>
<dbReference type="OrthoDB" id="839483at2"/>
<proteinExistence type="predicted"/>
<evidence type="ECO:0000313" key="3">
    <source>
        <dbReference type="EMBL" id="EKB49515.1"/>
    </source>
</evidence>
<organism evidence="3 4">
    <name type="scientific">Cecembia lonarensis (strain CCUG 58316 / KCTC 22772 / LW9)</name>
    <dbReference type="NCBI Taxonomy" id="1225176"/>
    <lineage>
        <taxon>Bacteria</taxon>
        <taxon>Pseudomonadati</taxon>
        <taxon>Bacteroidota</taxon>
        <taxon>Cytophagia</taxon>
        <taxon>Cytophagales</taxon>
        <taxon>Cyclobacteriaceae</taxon>
        <taxon>Cecembia</taxon>
    </lineage>
</organism>
<evidence type="ECO:0000313" key="4">
    <source>
        <dbReference type="Proteomes" id="UP000004478"/>
    </source>
</evidence>
<keyword evidence="2" id="KW-0732">Signal</keyword>
<dbReference type="AlphaFoldDB" id="K1KZA5"/>
<feature type="signal peptide" evidence="2">
    <location>
        <begin position="1"/>
        <end position="31"/>
    </location>
</feature>
<dbReference type="Proteomes" id="UP000004478">
    <property type="component" value="Unassembled WGS sequence"/>
</dbReference>
<evidence type="ECO:0000256" key="2">
    <source>
        <dbReference type="SAM" id="SignalP"/>
    </source>
</evidence>